<dbReference type="AlphaFoldDB" id="A0A4Z0R9Z6"/>
<dbReference type="SFLD" id="SFLDS00005">
    <property type="entry name" value="Isoprenoid_Synthase_Type_I"/>
    <property type="match status" value="1"/>
</dbReference>
<proteinExistence type="inferred from homology"/>
<dbReference type="EMBL" id="SPQQ01000002">
    <property type="protein sequence ID" value="TGE38917.1"/>
    <property type="molecule type" value="Genomic_DNA"/>
</dbReference>
<evidence type="ECO:0000256" key="3">
    <source>
        <dbReference type="ARBA" id="ARBA00022679"/>
    </source>
</evidence>
<evidence type="ECO:0000256" key="5">
    <source>
        <dbReference type="ARBA" id="ARBA00022842"/>
    </source>
</evidence>
<evidence type="ECO:0000256" key="1">
    <source>
        <dbReference type="ARBA" id="ARBA00001946"/>
    </source>
</evidence>
<keyword evidence="5" id="KW-0460">Magnesium</keyword>
<dbReference type="PANTHER" id="PTHR12001">
    <property type="entry name" value="GERANYLGERANYL PYROPHOSPHATE SYNTHASE"/>
    <property type="match status" value="1"/>
</dbReference>
<dbReference type="InterPro" id="IPR008949">
    <property type="entry name" value="Isoprenoid_synthase_dom_sf"/>
</dbReference>
<keyword evidence="8" id="KW-1185">Reference proteome</keyword>
<protein>
    <submittedName>
        <fullName evidence="7">Polyprenyl synthetase</fullName>
    </submittedName>
</protein>
<evidence type="ECO:0000256" key="4">
    <source>
        <dbReference type="ARBA" id="ARBA00022723"/>
    </source>
</evidence>
<keyword evidence="3 6" id="KW-0808">Transferase</keyword>
<dbReference type="Gene3D" id="1.10.600.10">
    <property type="entry name" value="Farnesyl Diphosphate Synthase"/>
    <property type="match status" value="1"/>
</dbReference>
<evidence type="ECO:0000256" key="2">
    <source>
        <dbReference type="ARBA" id="ARBA00006706"/>
    </source>
</evidence>
<gene>
    <name evidence="7" type="ORF">E4K67_05440</name>
</gene>
<dbReference type="InterPro" id="IPR033965">
    <property type="entry name" value="ComQ"/>
</dbReference>
<evidence type="ECO:0000313" key="8">
    <source>
        <dbReference type="Proteomes" id="UP000298460"/>
    </source>
</evidence>
<evidence type="ECO:0000313" key="7">
    <source>
        <dbReference type="EMBL" id="TGE38917.1"/>
    </source>
</evidence>
<comment type="cofactor">
    <cofactor evidence="1">
        <name>Mg(2+)</name>
        <dbReference type="ChEBI" id="CHEBI:18420"/>
    </cofactor>
</comment>
<dbReference type="OrthoDB" id="1792811at2"/>
<dbReference type="PANTHER" id="PTHR12001:SF69">
    <property type="entry name" value="ALL TRANS-POLYPRENYL-DIPHOSPHATE SYNTHASE PDSS1"/>
    <property type="match status" value="1"/>
</dbReference>
<sequence>MQEDWDIIGEVMLQLVNDYFLVKELKDYMSEFITFKMKSCFPFGQLVILHYQMFTGQSKDIYKAAAAVELMILSLDIFDDLQDQDNFSTPWHRIDQAIVMNIATGFLVLSAKALEQTSFDRDRKAMASNYLNTRVLKAINGQHTDLMDSIESEEDYIQMVRGKSGSLMASACLVGTALASEKHHESVNKYAEHMGIIAQIKNDIKAISRWDEKNDLINKKKTLLTLYLLKNQQPQYQFTRDYFSDKLMKEDLIKNKVEIQELINKSGALEYARIIMRLNQLQAIELIESIGIVQERKEKLLQYI</sequence>
<dbReference type="GO" id="GO:0008299">
    <property type="term" value="P:isoprenoid biosynthetic process"/>
    <property type="evidence" value="ECO:0007669"/>
    <property type="project" value="InterPro"/>
</dbReference>
<organism evidence="7 8">
    <name type="scientific">Desulfosporosinus fructosivorans</name>
    <dbReference type="NCBI Taxonomy" id="2018669"/>
    <lineage>
        <taxon>Bacteria</taxon>
        <taxon>Bacillati</taxon>
        <taxon>Bacillota</taxon>
        <taxon>Clostridia</taxon>
        <taxon>Eubacteriales</taxon>
        <taxon>Desulfitobacteriaceae</taxon>
        <taxon>Desulfosporosinus</taxon>
    </lineage>
</organism>
<dbReference type="CDD" id="cd00867">
    <property type="entry name" value="Trans_IPPS"/>
    <property type="match status" value="1"/>
</dbReference>
<comment type="caution">
    <text evidence="7">The sequence shown here is derived from an EMBL/GenBank/DDBJ whole genome shotgun (WGS) entry which is preliminary data.</text>
</comment>
<accession>A0A4Z0R9Z6</accession>
<reference evidence="7 8" key="1">
    <citation type="submission" date="2019-03" db="EMBL/GenBank/DDBJ databases">
        <title>Draft Genome Sequence of Desulfosporosinus fructosivorans Strain 63.6F, Isolated from Marine Sediment in the Baltic Sea.</title>
        <authorList>
            <person name="Hausmann B."/>
            <person name="Vandieken V."/>
            <person name="Pjevac P."/>
            <person name="Schreck K."/>
            <person name="Herbold C.W."/>
            <person name="Loy A."/>
        </authorList>
    </citation>
    <scope>NUCLEOTIDE SEQUENCE [LARGE SCALE GENOMIC DNA]</scope>
    <source>
        <strain evidence="7 8">63.6F</strain>
    </source>
</reference>
<evidence type="ECO:0000256" key="6">
    <source>
        <dbReference type="RuleBase" id="RU004466"/>
    </source>
</evidence>
<keyword evidence="4" id="KW-0479">Metal-binding</keyword>
<comment type="similarity">
    <text evidence="2 6">Belongs to the FPP/GGPP synthase family.</text>
</comment>
<dbReference type="InterPro" id="IPR000092">
    <property type="entry name" value="Polyprenyl_synt"/>
</dbReference>
<dbReference type="GO" id="GO:0004659">
    <property type="term" value="F:prenyltransferase activity"/>
    <property type="evidence" value="ECO:0007669"/>
    <property type="project" value="InterPro"/>
</dbReference>
<dbReference type="SUPFAM" id="SSF48576">
    <property type="entry name" value="Terpenoid synthases"/>
    <property type="match status" value="1"/>
</dbReference>
<dbReference type="Pfam" id="PF00348">
    <property type="entry name" value="polyprenyl_synt"/>
    <property type="match status" value="1"/>
</dbReference>
<dbReference type="Proteomes" id="UP000298460">
    <property type="component" value="Unassembled WGS sequence"/>
</dbReference>
<dbReference type="SFLD" id="SFLDG01211">
    <property type="entry name" value="Competence_Regulatory_Protein"/>
    <property type="match status" value="1"/>
</dbReference>
<dbReference type="RefSeq" id="WP_135545413.1">
    <property type="nucleotide sequence ID" value="NZ_SPQQ01000002.1"/>
</dbReference>
<dbReference type="GO" id="GO:0046872">
    <property type="term" value="F:metal ion binding"/>
    <property type="evidence" value="ECO:0007669"/>
    <property type="project" value="UniProtKB-KW"/>
</dbReference>
<name>A0A4Z0R9Z6_9FIRM</name>